<dbReference type="GeneID" id="112056729"/>
<dbReference type="AlphaFoldDB" id="A0A6J1P5B1"/>
<keyword evidence="2" id="KW-1185">Reference proteome</keyword>
<dbReference type="OrthoDB" id="6971227at2759"/>
<evidence type="ECO:0000256" key="1">
    <source>
        <dbReference type="RuleBase" id="RU363009"/>
    </source>
</evidence>
<accession>A0A6J1P5B1</accession>
<dbReference type="Proteomes" id="UP001652582">
    <property type="component" value="Chromosome 21"/>
</dbReference>
<sequence>MCEDLKPDRIRCEACRTINLAKAGSQPKPDMQMYEKCSPTKRLVCPPVAEFPVQPTCIKVCSKEEYNMKKSPKKVTKIPLPYAHGKLMYAVKAGILVGSVYFTYSQGVWGNQQDVTECIRRWQEYIRSINTRRPPVFDQCGKVIRRDSSESILAPAYAIYKYVVTTCFSGVVKVPLLIKCAYINYLKALERRRDELDKERKIRKTSKVT</sequence>
<reference evidence="3" key="1">
    <citation type="submission" date="2025-08" db="UniProtKB">
        <authorList>
            <consortium name="RefSeq"/>
        </authorList>
    </citation>
    <scope>IDENTIFICATION</scope>
</reference>
<protein>
    <recommendedName>
        <fullName evidence="1">MICOS complex subunit MIC13</fullName>
    </recommendedName>
</protein>
<organism evidence="2 3">
    <name type="scientific">Bicyclus anynana</name>
    <name type="common">Squinting bush brown butterfly</name>
    <dbReference type="NCBI Taxonomy" id="110368"/>
    <lineage>
        <taxon>Eukaryota</taxon>
        <taxon>Metazoa</taxon>
        <taxon>Ecdysozoa</taxon>
        <taxon>Arthropoda</taxon>
        <taxon>Hexapoda</taxon>
        <taxon>Insecta</taxon>
        <taxon>Pterygota</taxon>
        <taxon>Neoptera</taxon>
        <taxon>Endopterygota</taxon>
        <taxon>Lepidoptera</taxon>
        <taxon>Glossata</taxon>
        <taxon>Ditrysia</taxon>
        <taxon>Papilionoidea</taxon>
        <taxon>Nymphalidae</taxon>
        <taxon>Satyrinae</taxon>
        <taxon>Satyrini</taxon>
        <taxon>Mycalesina</taxon>
        <taxon>Bicyclus</taxon>
    </lineage>
</organism>
<keyword evidence="1" id="KW-0472">Membrane</keyword>
<name>A0A6J1P5B1_BICAN</name>
<proteinExistence type="inferred from homology"/>
<comment type="similarity">
    <text evidence="1">Belongs to the MICOS complex subunit Mic13 family.</text>
</comment>
<dbReference type="InterPro" id="IPR026769">
    <property type="entry name" value="Mic13"/>
</dbReference>
<comment type="subunit">
    <text evidence="1">Component of the mitochondrial contact site and cristae organizing system (MICOS) complex.</text>
</comment>
<evidence type="ECO:0000313" key="3">
    <source>
        <dbReference type="RefSeq" id="XP_023952978.2"/>
    </source>
</evidence>
<comment type="function">
    <text evidence="1">Component of the MICOS complex, a large protein complex of the mitochondrial inner membrane that plays crucial roles in the maintenance of crista junctions, inner membrane architecture, and formation of contact sites to the outer membrane.</text>
</comment>
<comment type="subcellular location">
    <subcellularLocation>
        <location evidence="1">Mitochondrion inner membrane</location>
        <topology evidence="1">Single-pass membrane protein</topology>
    </subcellularLocation>
</comment>
<keyword evidence="1" id="KW-0999">Mitochondrion inner membrane</keyword>
<evidence type="ECO:0000313" key="2">
    <source>
        <dbReference type="Proteomes" id="UP001652582"/>
    </source>
</evidence>
<dbReference type="GO" id="GO:0061617">
    <property type="term" value="C:MICOS complex"/>
    <property type="evidence" value="ECO:0007669"/>
    <property type="project" value="UniProtKB-UniRule"/>
</dbReference>
<dbReference type="KEGG" id="bany:112056729"/>
<gene>
    <name evidence="3" type="primary">LOC112056729</name>
</gene>
<keyword evidence="1" id="KW-0496">Mitochondrion</keyword>
<dbReference type="Pfam" id="PF15884">
    <property type="entry name" value="QIL1"/>
    <property type="match status" value="1"/>
</dbReference>
<dbReference type="RefSeq" id="XP_023952978.2">
    <property type="nucleotide sequence ID" value="XM_024097210.2"/>
</dbReference>